<evidence type="ECO:0000313" key="3">
    <source>
        <dbReference type="Proteomes" id="UP000601768"/>
    </source>
</evidence>
<dbReference type="AlphaFoldDB" id="A0A8J6IU89"/>
<dbReference type="RefSeq" id="WP_186506207.1">
    <property type="nucleotide sequence ID" value="NZ_JACNEP010000005.1"/>
</dbReference>
<dbReference type="Proteomes" id="UP000601768">
    <property type="component" value="Unassembled WGS sequence"/>
</dbReference>
<name>A0A8J6IU89_9ALTE</name>
<protein>
    <recommendedName>
        <fullName evidence="4">Exonuclease III</fullName>
    </recommendedName>
</protein>
<accession>A0A8J6IU89</accession>
<evidence type="ECO:0008006" key="4">
    <source>
        <dbReference type="Google" id="ProtNLM"/>
    </source>
</evidence>
<proteinExistence type="predicted"/>
<gene>
    <name evidence="2" type="ORF">H8B19_07575</name>
</gene>
<feature type="chain" id="PRO_5035174740" description="Exonuclease III" evidence="1">
    <location>
        <begin position="20"/>
        <end position="138"/>
    </location>
</feature>
<organism evidence="2 3">
    <name type="scientific">Neptunicella marina</name>
    <dbReference type="NCBI Taxonomy" id="2125989"/>
    <lineage>
        <taxon>Bacteria</taxon>
        <taxon>Pseudomonadati</taxon>
        <taxon>Pseudomonadota</taxon>
        <taxon>Gammaproteobacteria</taxon>
        <taxon>Alteromonadales</taxon>
        <taxon>Alteromonadaceae</taxon>
        <taxon>Neptunicella</taxon>
    </lineage>
</organism>
<dbReference type="EMBL" id="JACNEP010000005">
    <property type="protein sequence ID" value="MBC3765731.1"/>
    <property type="molecule type" value="Genomic_DNA"/>
</dbReference>
<keyword evidence="1" id="KW-0732">Signal</keyword>
<keyword evidence="3" id="KW-1185">Reference proteome</keyword>
<sequence length="138" mass="14719">MKTSLIALSALLVSVNSVATENNYSFIATDNSEYSNMCVIAAEQGLDAAKKHSANFDHSTLCNGVSIAKFAKKYSAKTQQPARFAAVKIVAADSNVESQLCAQAAKSGIASLGLAQWKIRDIYCNGQSISRFAKSYAK</sequence>
<evidence type="ECO:0000313" key="2">
    <source>
        <dbReference type="EMBL" id="MBC3765731.1"/>
    </source>
</evidence>
<feature type="signal peptide" evidence="1">
    <location>
        <begin position="1"/>
        <end position="19"/>
    </location>
</feature>
<evidence type="ECO:0000256" key="1">
    <source>
        <dbReference type="SAM" id="SignalP"/>
    </source>
</evidence>
<reference evidence="2" key="1">
    <citation type="journal article" date="2018" name="Int. J. Syst. Evol. Microbiol.">
        <title>Neptunicella marina gen. nov., sp. nov., isolated from surface seawater.</title>
        <authorList>
            <person name="Liu X."/>
            <person name="Lai Q."/>
            <person name="Du Y."/>
            <person name="Zhang X."/>
            <person name="Liu Z."/>
            <person name="Sun F."/>
            <person name="Shao Z."/>
        </authorList>
    </citation>
    <scope>NUCLEOTIDE SEQUENCE</scope>
    <source>
        <strain evidence="2">S27-2</strain>
    </source>
</reference>
<reference evidence="2" key="2">
    <citation type="submission" date="2020-08" db="EMBL/GenBank/DDBJ databases">
        <authorList>
            <person name="Lai Q."/>
        </authorList>
    </citation>
    <scope>NUCLEOTIDE SEQUENCE</scope>
    <source>
        <strain evidence="2">S27-2</strain>
    </source>
</reference>
<comment type="caution">
    <text evidence="2">The sequence shown here is derived from an EMBL/GenBank/DDBJ whole genome shotgun (WGS) entry which is preliminary data.</text>
</comment>